<dbReference type="Gene3D" id="1.10.285.20">
    <property type="entry name" value="Uncharacterised protein PF01937, DUF89, domain 2"/>
    <property type="match status" value="1"/>
</dbReference>
<dbReference type="PIRSF" id="PIRSF006593">
    <property type="entry name" value="UCP006593"/>
    <property type="match status" value="1"/>
</dbReference>
<dbReference type="Gene3D" id="1.10.8.380">
    <property type="entry name" value="Uncharacterised protein PF01937, DUF89, domain 1"/>
    <property type="match status" value="1"/>
</dbReference>
<dbReference type="InterPro" id="IPR036075">
    <property type="entry name" value="ARMT-1-like_metal-bd_sf"/>
</dbReference>
<dbReference type="STRING" id="47311.MBCUT_04660"/>
<sequence>MKVYYECGACFLRQAREAMDLATDDVDIKITLMQSIFEYLADNYNTEASSNKVGTDIHRMIKSKTNCEDPYIKEKRLGNQIAMDLLPKFQKILSKDASLENYTKIAIIGNILDFGALGLDIDLEALIRNSLKKKLVINETKKLEKSLNNVDSLLYLVDNTGEIVFDKLLIEKLKKEYGVDITVAVKSKPIINDACLEDALSIGLDEIANVVTIGADSVGIIYEYSSPAFQKIFNSHDLVISKGLGNYEGLTELSPELQNKDVYCLLSAKCSAIAKDIGLDEGDMATFRLFSKS</sequence>
<dbReference type="OrthoDB" id="359165at2157"/>
<reference evidence="2 3" key="1">
    <citation type="submission" date="2016-04" db="EMBL/GenBank/DDBJ databases">
        <title>Genome sequence of Methanobrevibacter cuticularis DSM 11139.</title>
        <authorList>
            <person name="Poehlein A."/>
            <person name="Seedorf H."/>
            <person name="Daniel R."/>
        </authorList>
    </citation>
    <scope>NUCLEOTIDE SEQUENCE [LARGE SCALE GENOMIC DNA]</scope>
    <source>
        <strain evidence="2 3">DSM 11139</strain>
    </source>
</reference>
<evidence type="ECO:0000313" key="2">
    <source>
        <dbReference type="EMBL" id="KZX16915.1"/>
    </source>
</evidence>
<evidence type="ECO:0000259" key="1">
    <source>
        <dbReference type="Pfam" id="PF01937"/>
    </source>
</evidence>
<dbReference type="EMBL" id="LWMW01000084">
    <property type="protein sequence ID" value="KZX16915.1"/>
    <property type="molecule type" value="Genomic_DNA"/>
</dbReference>
<dbReference type="Gene3D" id="3.40.50.10880">
    <property type="entry name" value="Uncharacterised protein PF01937, DUF89, domain 3"/>
    <property type="match status" value="1"/>
</dbReference>
<dbReference type="PATRIC" id="fig|47311.3.peg.540"/>
<dbReference type="Proteomes" id="UP000077275">
    <property type="component" value="Unassembled WGS sequence"/>
</dbReference>
<organism evidence="2 3">
    <name type="scientific">Methanobrevibacter cuticularis</name>
    <dbReference type="NCBI Taxonomy" id="47311"/>
    <lineage>
        <taxon>Archaea</taxon>
        <taxon>Methanobacteriati</taxon>
        <taxon>Methanobacteriota</taxon>
        <taxon>Methanomada group</taxon>
        <taxon>Methanobacteria</taxon>
        <taxon>Methanobacteriales</taxon>
        <taxon>Methanobacteriaceae</taxon>
        <taxon>Methanobrevibacter</taxon>
    </lineage>
</organism>
<name>A0A166EQY7_9EURY</name>
<accession>A0A166EQY7</accession>
<dbReference type="RefSeq" id="WP_067258459.1">
    <property type="nucleotide sequence ID" value="NZ_LWMW01000084.1"/>
</dbReference>
<dbReference type="InterPro" id="IPR014444">
    <property type="entry name" value="PH1575-like"/>
</dbReference>
<dbReference type="AlphaFoldDB" id="A0A166EQY7"/>
<gene>
    <name evidence="2" type="ORF">MBCUT_04660</name>
</gene>
<dbReference type="InterPro" id="IPR002791">
    <property type="entry name" value="ARMT1-like_metal-bd"/>
</dbReference>
<evidence type="ECO:0000313" key="3">
    <source>
        <dbReference type="Proteomes" id="UP000077275"/>
    </source>
</evidence>
<dbReference type="Pfam" id="PF01937">
    <property type="entry name" value="ARMT1-like_dom"/>
    <property type="match status" value="1"/>
</dbReference>
<proteinExistence type="predicted"/>
<comment type="caution">
    <text evidence="2">The sequence shown here is derived from an EMBL/GenBank/DDBJ whole genome shotgun (WGS) entry which is preliminary data.</text>
</comment>
<dbReference type="SUPFAM" id="SSF111321">
    <property type="entry name" value="AF1104-like"/>
    <property type="match status" value="1"/>
</dbReference>
<protein>
    <recommendedName>
        <fullName evidence="1">Damage-control phosphatase ARMT1-like metal-binding domain-containing protein</fullName>
    </recommendedName>
</protein>
<feature type="domain" description="Damage-control phosphatase ARMT1-like metal-binding" evidence="1">
    <location>
        <begin position="4"/>
        <end position="284"/>
    </location>
</feature>
<keyword evidence="3" id="KW-1185">Reference proteome</keyword>